<accession>A0ABY4RXM0</accession>
<dbReference type="InterPro" id="IPR024496">
    <property type="entry name" value="Spore_germ_GerPE"/>
</dbReference>
<dbReference type="EMBL" id="CP027059">
    <property type="protein sequence ID" value="UQZ87429.1"/>
    <property type="molecule type" value="Genomic_DNA"/>
</dbReference>
<organism evidence="1 2">
    <name type="scientific">Paenibacillus konkukensis</name>
    <dbReference type="NCBI Taxonomy" id="2020716"/>
    <lineage>
        <taxon>Bacteria</taxon>
        <taxon>Bacillati</taxon>
        <taxon>Bacillota</taxon>
        <taxon>Bacilli</taxon>
        <taxon>Bacillales</taxon>
        <taxon>Paenibacillaceae</taxon>
        <taxon>Paenibacillus</taxon>
    </lineage>
</organism>
<reference evidence="1" key="2">
    <citation type="journal article" date="2021" name="J Anim Sci Technol">
        <title>Complete genome sequence of Paenibacillus konkukensis sp. nov. SK3146 as a potential probiotic strain.</title>
        <authorList>
            <person name="Jung H.I."/>
            <person name="Park S."/>
            <person name="Niu K.M."/>
            <person name="Lee S.W."/>
            <person name="Kothari D."/>
            <person name="Yi K.J."/>
            <person name="Kim S.K."/>
        </authorList>
    </citation>
    <scope>NUCLEOTIDE SEQUENCE</scope>
    <source>
        <strain evidence="1">SK3146</strain>
    </source>
</reference>
<proteinExistence type="predicted"/>
<dbReference type="Pfam" id="PF10970">
    <property type="entry name" value="GerPE"/>
    <property type="match status" value="1"/>
</dbReference>
<evidence type="ECO:0000313" key="2">
    <source>
        <dbReference type="Proteomes" id="UP001057134"/>
    </source>
</evidence>
<dbReference type="Proteomes" id="UP001057134">
    <property type="component" value="Chromosome"/>
</dbReference>
<reference evidence="1" key="1">
    <citation type="submission" date="2018-02" db="EMBL/GenBank/DDBJ databases">
        <authorList>
            <person name="Kim S.-K."/>
            <person name="Jung H.-I."/>
            <person name="Lee S.-W."/>
        </authorList>
    </citation>
    <scope>NUCLEOTIDE SEQUENCE</scope>
    <source>
        <strain evidence="1">SK3146</strain>
    </source>
</reference>
<name>A0ABY4RXM0_9BACL</name>
<protein>
    <submittedName>
        <fullName evidence="1">Uncharacterized protein</fullName>
    </submittedName>
</protein>
<sequence>MESKETELNFEQFPLYSREIPEIKANEDIEMTVNNDDSAIHVGLIRVNALAASSVIQAGRNERIQSEARIKRINWVVPEEKTSDQKQQPDGKN</sequence>
<gene>
    <name evidence="1" type="ORF">SK3146_06726</name>
</gene>
<evidence type="ECO:0000313" key="1">
    <source>
        <dbReference type="EMBL" id="UQZ87429.1"/>
    </source>
</evidence>
<keyword evidence="2" id="KW-1185">Reference proteome</keyword>